<evidence type="ECO:0000259" key="2">
    <source>
        <dbReference type="Pfam" id="PF25231"/>
    </source>
</evidence>
<evidence type="ECO:0000313" key="4">
    <source>
        <dbReference type="Proteomes" id="UP001223144"/>
    </source>
</evidence>
<proteinExistence type="predicted"/>
<evidence type="ECO:0000256" key="1">
    <source>
        <dbReference type="SAM" id="Phobius"/>
    </source>
</evidence>
<keyword evidence="4" id="KW-1185">Reference proteome</keyword>
<dbReference type="InterPro" id="IPR057169">
    <property type="entry name" value="DUF7847"/>
</dbReference>
<feature type="domain" description="DUF7847" evidence="2">
    <location>
        <begin position="37"/>
        <end position="286"/>
    </location>
</feature>
<name>A0ABT6HNZ2_9ACTN</name>
<comment type="caution">
    <text evidence="3">The sequence shown here is derived from an EMBL/GenBank/DDBJ whole genome shotgun (WGS) entry which is preliminary data.</text>
</comment>
<keyword evidence="1" id="KW-1133">Transmembrane helix</keyword>
<protein>
    <recommendedName>
        <fullName evidence="2">DUF7847 domain-containing protein</fullName>
    </recommendedName>
</protein>
<evidence type="ECO:0000313" key="3">
    <source>
        <dbReference type="EMBL" id="MDH2390335.1"/>
    </source>
</evidence>
<accession>A0ABT6HNZ2</accession>
<feature type="transmembrane region" description="Helical" evidence="1">
    <location>
        <begin position="260"/>
        <end position="285"/>
    </location>
</feature>
<dbReference type="EMBL" id="JARWBG010000017">
    <property type="protein sequence ID" value="MDH2390335.1"/>
    <property type="molecule type" value="Genomic_DNA"/>
</dbReference>
<feature type="transmembrane region" description="Helical" evidence="1">
    <location>
        <begin position="24"/>
        <end position="45"/>
    </location>
</feature>
<organism evidence="3 4">
    <name type="scientific">Streptomyces chengmaiensis</name>
    <dbReference type="NCBI Taxonomy" id="3040919"/>
    <lineage>
        <taxon>Bacteria</taxon>
        <taxon>Bacillati</taxon>
        <taxon>Actinomycetota</taxon>
        <taxon>Actinomycetes</taxon>
        <taxon>Kitasatosporales</taxon>
        <taxon>Streptomycetaceae</taxon>
        <taxon>Streptomyces</taxon>
    </lineage>
</organism>
<feature type="transmembrane region" description="Helical" evidence="1">
    <location>
        <begin position="215"/>
        <end position="240"/>
    </location>
</feature>
<gene>
    <name evidence="3" type="ORF">QCN29_16335</name>
</gene>
<sequence length="319" mass="33365">MGDVYGGAFATIGRCWKQLFGMALAVYGGAAALFAGVVALAYAAVSDHVDVLVHASAYEDPPWEDIRPLIVAFVCAWLIGVAVMVLAQALLSAACPAVLQDAVIGRRVTFGAVWRRAWGRLPAVLGAVLLGNLAVCAVPLILWGTGIGLLMTGAATQNGATAAWALLPLLLLFAAVPLSIWLWVKFLFAPTAAVMERQGPVAALRRSSQLVRGDWWRIFGISLLAWIMAAAAAYIIQLPFSFATMLPGSVVDADASPAQAVAAMAVGLITFVIGSLIGQIAAAIFPQLVNSLLYVDQRIRKENLAPALAQAAAQHAPAG</sequence>
<dbReference type="Pfam" id="PF25231">
    <property type="entry name" value="DUF7847"/>
    <property type="match status" value="1"/>
</dbReference>
<dbReference type="Proteomes" id="UP001223144">
    <property type="component" value="Unassembled WGS sequence"/>
</dbReference>
<dbReference type="RefSeq" id="WP_279928818.1">
    <property type="nucleotide sequence ID" value="NZ_JARWBG010000017.1"/>
</dbReference>
<feature type="transmembrane region" description="Helical" evidence="1">
    <location>
        <begin position="120"/>
        <end position="142"/>
    </location>
</feature>
<feature type="transmembrane region" description="Helical" evidence="1">
    <location>
        <begin position="69"/>
        <end position="99"/>
    </location>
</feature>
<reference evidence="3 4" key="1">
    <citation type="submission" date="2023-04" db="EMBL/GenBank/DDBJ databases">
        <title>Streptomyces chengmaiensis sp. nov. isolated from the stem of mangrove plant in Hainan.</title>
        <authorList>
            <person name="Huang X."/>
            <person name="Zhou S."/>
            <person name="Chu X."/>
            <person name="Xie Y."/>
            <person name="Lin Y."/>
        </authorList>
    </citation>
    <scope>NUCLEOTIDE SEQUENCE [LARGE SCALE GENOMIC DNA]</scope>
    <source>
        <strain evidence="3 4">HNM0663</strain>
    </source>
</reference>
<keyword evidence="1" id="KW-0472">Membrane</keyword>
<keyword evidence="1" id="KW-0812">Transmembrane</keyword>
<feature type="transmembrane region" description="Helical" evidence="1">
    <location>
        <begin position="162"/>
        <end position="188"/>
    </location>
</feature>